<gene>
    <name evidence="2" type="ORF">FM038_023880</name>
</gene>
<evidence type="ECO:0000313" key="2">
    <source>
        <dbReference type="EMBL" id="QPG60054.1"/>
    </source>
</evidence>
<evidence type="ECO:0000256" key="1">
    <source>
        <dbReference type="SAM" id="SignalP"/>
    </source>
</evidence>
<feature type="signal peptide" evidence="1">
    <location>
        <begin position="1"/>
        <end position="20"/>
    </location>
</feature>
<reference evidence="2" key="1">
    <citation type="submission" date="2021-07" db="EMBL/GenBank/DDBJ databases">
        <title>Shewanella sp. YLB-07 whole genome sequence.</title>
        <authorList>
            <person name="Yu L."/>
        </authorList>
    </citation>
    <scope>NUCLEOTIDE SEQUENCE</scope>
    <source>
        <strain evidence="2">YLB-08</strain>
    </source>
</reference>
<evidence type="ECO:0000313" key="3">
    <source>
        <dbReference type="Proteomes" id="UP000316416"/>
    </source>
</evidence>
<organism evidence="2 3">
    <name type="scientific">Shewanella eurypsychrophilus</name>
    <dbReference type="NCBI Taxonomy" id="2593656"/>
    <lineage>
        <taxon>Bacteria</taxon>
        <taxon>Pseudomonadati</taxon>
        <taxon>Pseudomonadota</taxon>
        <taxon>Gammaproteobacteria</taxon>
        <taxon>Alteromonadales</taxon>
        <taxon>Shewanellaceae</taxon>
        <taxon>Shewanella</taxon>
    </lineage>
</organism>
<name>A0ABX6VC04_9GAMM</name>
<dbReference type="Gene3D" id="3.40.50.2300">
    <property type="match status" value="2"/>
</dbReference>
<protein>
    <recommendedName>
        <fullName evidence="4">Sugar ABC transporter ATPase</fullName>
    </recommendedName>
</protein>
<evidence type="ECO:0008006" key="4">
    <source>
        <dbReference type="Google" id="ProtNLM"/>
    </source>
</evidence>
<dbReference type="EMBL" id="CP045503">
    <property type="protein sequence ID" value="QPG60054.1"/>
    <property type="molecule type" value="Genomic_DNA"/>
</dbReference>
<dbReference type="Proteomes" id="UP000316416">
    <property type="component" value="Chromosome"/>
</dbReference>
<keyword evidence="1" id="KW-0732">Signal</keyword>
<sequence length="328" mass="37321">MRSVSLLLLLLHICTSYCQAGSILIIESYHQEYPWDVNFNQGIRTIVKDKLEFHHAYMNTKRLPTVEFIQQADLAWQQYLTLKPDLVVLADDNAIRLLSSRFAKTEIPIVFLGLNSNPRDYDLHTFTNFTGVLERPLFKRSILLVNQTLANRKDKKVLVLFDNSRTSKAAVESLIQPEQEQLRLGNTQVNLELSLSYTAWQRTVLAAKEKGYDAIYIGLYHTLVDKHGSNTSPSEVMTWTNRNSPVPHFGFWEFSIGSKSNIGGYVLDGFEHGKLAGELILQILAGKEPSDLPYISDKQGQYLFSTAGVEKWSIVIPKEIKAKSIWKD</sequence>
<dbReference type="RefSeq" id="WP_142873474.1">
    <property type="nucleotide sequence ID" value="NZ_CP045503.2"/>
</dbReference>
<dbReference type="Pfam" id="PF04392">
    <property type="entry name" value="ABC_sub_bind"/>
    <property type="match status" value="1"/>
</dbReference>
<dbReference type="PANTHER" id="PTHR35271:SF1">
    <property type="entry name" value="ABC TRANSPORTER, SUBSTRATE-BINDING LIPOPROTEIN"/>
    <property type="match status" value="1"/>
</dbReference>
<accession>A0ABX6VC04</accession>
<dbReference type="InterPro" id="IPR007487">
    <property type="entry name" value="ABC_transpt-TYRBP-like"/>
</dbReference>
<keyword evidence="3" id="KW-1185">Reference proteome</keyword>
<proteinExistence type="predicted"/>
<feature type="chain" id="PRO_5045186878" description="Sugar ABC transporter ATPase" evidence="1">
    <location>
        <begin position="21"/>
        <end position="328"/>
    </location>
</feature>
<dbReference type="PANTHER" id="PTHR35271">
    <property type="entry name" value="ABC TRANSPORTER, SUBSTRATE-BINDING LIPOPROTEIN-RELATED"/>
    <property type="match status" value="1"/>
</dbReference>